<sequence length="292" mass="34578">MEKSQVQSSQWYPDGYFIYDGIPYTSTMCSVSNLSACKEIQFRDDDVLIASYPKTGTTWLQEMVYLVCNDANTEKAKESMIGDRVPCIEHAFQGKQSTINKLKDNKQQRLMFTHLRTSFFEQEIKQSNIKVILLIRNAGDTLISYYHFYKLATRYSGDWNSFFEIFQKKQLVYGDYYDWYVDWLRLLHFPNVILMRYEDIKRYHAASVEMLSRFLGKTLSSNEIQIIVEATSFTAMKHNPGTNQKQNPMFDHQQGEFIRKGEVGDWKNYFNEEQTIYIKHLDEEFLKPFELE</sequence>
<dbReference type="SUPFAM" id="SSF52540">
    <property type="entry name" value="P-loop containing nucleoside triphosphate hydrolases"/>
    <property type="match status" value="1"/>
</dbReference>
<comment type="similarity">
    <text evidence="1">Belongs to the sulfotransferase 1 family.</text>
</comment>
<evidence type="ECO:0000259" key="3">
    <source>
        <dbReference type="Pfam" id="PF00685"/>
    </source>
</evidence>
<name>A0AAD9IT79_9ANNE</name>
<evidence type="ECO:0000256" key="1">
    <source>
        <dbReference type="ARBA" id="ARBA00005771"/>
    </source>
</evidence>
<organism evidence="4 5">
    <name type="scientific">Paralvinella palmiformis</name>
    <dbReference type="NCBI Taxonomy" id="53620"/>
    <lineage>
        <taxon>Eukaryota</taxon>
        <taxon>Metazoa</taxon>
        <taxon>Spiralia</taxon>
        <taxon>Lophotrochozoa</taxon>
        <taxon>Annelida</taxon>
        <taxon>Polychaeta</taxon>
        <taxon>Sedentaria</taxon>
        <taxon>Canalipalpata</taxon>
        <taxon>Terebellida</taxon>
        <taxon>Terebelliformia</taxon>
        <taxon>Alvinellidae</taxon>
        <taxon>Paralvinella</taxon>
    </lineage>
</organism>
<dbReference type="Proteomes" id="UP001208570">
    <property type="component" value="Unassembled WGS sequence"/>
</dbReference>
<dbReference type="InterPro" id="IPR000863">
    <property type="entry name" value="Sulfotransferase_dom"/>
</dbReference>
<dbReference type="EMBL" id="JAODUP010001472">
    <property type="protein sequence ID" value="KAK2140132.1"/>
    <property type="molecule type" value="Genomic_DNA"/>
</dbReference>
<evidence type="ECO:0000256" key="2">
    <source>
        <dbReference type="ARBA" id="ARBA00022679"/>
    </source>
</evidence>
<dbReference type="Gene3D" id="3.40.50.300">
    <property type="entry name" value="P-loop containing nucleotide triphosphate hydrolases"/>
    <property type="match status" value="1"/>
</dbReference>
<evidence type="ECO:0000313" key="4">
    <source>
        <dbReference type="EMBL" id="KAK2140132.1"/>
    </source>
</evidence>
<reference evidence="4" key="1">
    <citation type="journal article" date="2023" name="Mol. Biol. Evol.">
        <title>Third-Generation Sequencing Reveals the Adaptive Role of the Epigenome in Three Deep-Sea Polychaetes.</title>
        <authorList>
            <person name="Perez M."/>
            <person name="Aroh O."/>
            <person name="Sun Y."/>
            <person name="Lan Y."/>
            <person name="Juniper S.K."/>
            <person name="Young C.R."/>
            <person name="Angers B."/>
            <person name="Qian P.Y."/>
        </authorList>
    </citation>
    <scope>NUCLEOTIDE SEQUENCE</scope>
    <source>
        <strain evidence="4">P08H-3</strain>
    </source>
</reference>
<dbReference type="PANTHER" id="PTHR11783">
    <property type="entry name" value="SULFOTRANSFERASE SULT"/>
    <property type="match status" value="1"/>
</dbReference>
<dbReference type="GO" id="GO:0008146">
    <property type="term" value="F:sulfotransferase activity"/>
    <property type="evidence" value="ECO:0007669"/>
    <property type="project" value="InterPro"/>
</dbReference>
<keyword evidence="2" id="KW-0808">Transferase</keyword>
<comment type="caution">
    <text evidence="4">The sequence shown here is derived from an EMBL/GenBank/DDBJ whole genome shotgun (WGS) entry which is preliminary data.</text>
</comment>
<keyword evidence="5" id="KW-1185">Reference proteome</keyword>
<dbReference type="AlphaFoldDB" id="A0AAD9IT79"/>
<dbReference type="Pfam" id="PF00685">
    <property type="entry name" value="Sulfotransfer_1"/>
    <property type="match status" value="1"/>
</dbReference>
<accession>A0AAD9IT79</accession>
<proteinExistence type="inferred from homology"/>
<feature type="domain" description="Sulfotransferase" evidence="3">
    <location>
        <begin position="44"/>
        <end position="279"/>
    </location>
</feature>
<protein>
    <recommendedName>
        <fullName evidence="3">Sulfotransferase domain-containing protein</fullName>
    </recommendedName>
</protein>
<dbReference type="InterPro" id="IPR027417">
    <property type="entry name" value="P-loop_NTPase"/>
</dbReference>
<evidence type="ECO:0000313" key="5">
    <source>
        <dbReference type="Proteomes" id="UP001208570"/>
    </source>
</evidence>
<gene>
    <name evidence="4" type="ORF">LSH36_1473g00009</name>
</gene>